<evidence type="ECO:0000256" key="2">
    <source>
        <dbReference type="ARBA" id="ARBA00024325"/>
    </source>
</evidence>
<dbReference type="Gene3D" id="1.20.1260.10">
    <property type="match status" value="1"/>
</dbReference>
<dbReference type="PANTHER" id="PTHR39183:SF1">
    <property type="entry name" value="SPORE COAT PROTEIN F-LIKE PROTEIN YHCQ"/>
    <property type="match status" value="1"/>
</dbReference>
<sequence>MNQSTTLTEKDVAIDLLTSSKATVTTLAKAITETTNPQLRDTLRNQLTACVNSHCRLSDIAINKGWYDAYATPEQQLQKDLSEISTVTQ</sequence>
<dbReference type="PANTHER" id="PTHR39183">
    <property type="entry name" value="SPORE COAT PROTEIN F-LIKE PROTEIN YHCQ"/>
    <property type="match status" value="1"/>
</dbReference>
<dbReference type="InterPro" id="IPR012347">
    <property type="entry name" value="Ferritin-like"/>
</dbReference>
<dbReference type="Proteomes" id="UP000627781">
    <property type="component" value="Unassembled WGS sequence"/>
</dbReference>
<evidence type="ECO:0000313" key="5">
    <source>
        <dbReference type="Proteomes" id="UP000627781"/>
    </source>
</evidence>
<comment type="subcellular location">
    <subcellularLocation>
        <location evidence="2">Spore coat</location>
    </subcellularLocation>
</comment>
<dbReference type="RefSeq" id="WP_143314946.1">
    <property type="nucleotide sequence ID" value="NZ_JACSRA010000004.1"/>
</dbReference>
<reference evidence="4 5" key="1">
    <citation type="submission" date="2020-08" db="EMBL/GenBank/DDBJ databases">
        <title>A Genomic Blueprint of the Chicken Gut Microbiome.</title>
        <authorList>
            <person name="Gilroy R."/>
            <person name="Ravi A."/>
            <person name="Getino M."/>
            <person name="Pursley I."/>
            <person name="Horton D.L."/>
            <person name="Alikhan N.-F."/>
            <person name="Baker D."/>
            <person name="Gharbi K."/>
            <person name="Hall N."/>
            <person name="Watson M."/>
            <person name="Adriaenssens E.M."/>
            <person name="Foster-Nyarko E."/>
            <person name="Jarju S."/>
            <person name="Secka A."/>
            <person name="Antonio M."/>
            <person name="Oren A."/>
            <person name="Chaudhuri R."/>
            <person name="La Ragione R.M."/>
            <person name="Hildebrand F."/>
            <person name="Pallen M.J."/>
        </authorList>
    </citation>
    <scope>NUCLEOTIDE SEQUENCE [LARGE SCALE GENOMIC DNA]</scope>
    <source>
        <strain evidence="4 5">Sa3CVN1</strain>
    </source>
</reference>
<organism evidence="4 5">
    <name type="scientific">Clostridium cibarium</name>
    <dbReference type="NCBI Taxonomy" id="2762247"/>
    <lineage>
        <taxon>Bacteria</taxon>
        <taxon>Bacillati</taxon>
        <taxon>Bacillota</taxon>
        <taxon>Clostridia</taxon>
        <taxon>Eubacteriales</taxon>
        <taxon>Clostridiaceae</taxon>
        <taxon>Clostridium</taxon>
    </lineage>
</organism>
<comment type="caution">
    <text evidence="4">The sequence shown here is derived from an EMBL/GenBank/DDBJ whole genome shotgun (WGS) entry which is preliminary data.</text>
</comment>
<evidence type="ECO:0000256" key="1">
    <source>
        <dbReference type="ARBA" id="ARBA00022969"/>
    </source>
</evidence>
<keyword evidence="4" id="KW-0167">Capsid protein</keyword>
<dbReference type="Pfam" id="PF07875">
    <property type="entry name" value="Coat_F"/>
    <property type="match status" value="1"/>
</dbReference>
<name>A0ABR8PQP2_9CLOT</name>
<comment type="similarity">
    <text evidence="3">Belongs to the CotF family.</text>
</comment>
<dbReference type="EMBL" id="JACSRA010000004">
    <property type="protein sequence ID" value="MBD7910496.1"/>
    <property type="molecule type" value="Genomic_DNA"/>
</dbReference>
<keyword evidence="1" id="KW-0749">Sporulation</keyword>
<evidence type="ECO:0000256" key="3">
    <source>
        <dbReference type="ARBA" id="ARBA00024344"/>
    </source>
</evidence>
<evidence type="ECO:0000313" key="4">
    <source>
        <dbReference type="EMBL" id="MBD7910496.1"/>
    </source>
</evidence>
<keyword evidence="4" id="KW-0946">Virion</keyword>
<dbReference type="InterPro" id="IPR012851">
    <property type="entry name" value="Spore_coat_CotF-like"/>
</dbReference>
<accession>A0ABR8PQP2</accession>
<proteinExistence type="inferred from homology"/>
<keyword evidence="5" id="KW-1185">Reference proteome</keyword>
<protein>
    <submittedName>
        <fullName evidence="4">Spore coat protein</fullName>
    </submittedName>
</protein>
<gene>
    <name evidence="4" type="ORF">H9661_03900</name>
</gene>